<organism evidence="2 3">
    <name type="scientific">candidate division WOR_3 bacterium SM1_77</name>
    <dbReference type="NCBI Taxonomy" id="1703778"/>
    <lineage>
        <taxon>Bacteria</taxon>
        <taxon>Bacteria division WOR-3</taxon>
    </lineage>
</organism>
<dbReference type="AlphaFoldDB" id="A0A0S8JXG9"/>
<reference evidence="2 3" key="1">
    <citation type="journal article" date="2015" name="Microbiome">
        <title>Genomic resolution of linkages in carbon, nitrogen, and sulfur cycling among widespread estuary sediment bacteria.</title>
        <authorList>
            <person name="Baker B.J."/>
            <person name="Lazar C.S."/>
            <person name="Teske A.P."/>
            <person name="Dick G.J."/>
        </authorList>
    </citation>
    <scope>NUCLEOTIDE SEQUENCE [LARGE SCALE GENOMIC DNA]</scope>
    <source>
        <strain evidence="2">SM1_77</strain>
    </source>
</reference>
<dbReference type="InterPro" id="IPR016181">
    <property type="entry name" value="Acyl_CoA_acyltransferase"/>
</dbReference>
<evidence type="ECO:0000313" key="3">
    <source>
        <dbReference type="Proteomes" id="UP000050975"/>
    </source>
</evidence>
<comment type="caution">
    <text evidence="2">The sequence shown here is derived from an EMBL/GenBank/DDBJ whole genome shotgun (WGS) entry which is preliminary data.</text>
</comment>
<evidence type="ECO:0000313" key="2">
    <source>
        <dbReference type="EMBL" id="KPL14226.1"/>
    </source>
</evidence>
<protein>
    <recommendedName>
        <fullName evidence="1">BioF2-like acetyltransferase domain-containing protein</fullName>
    </recommendedName>
</protein>
<dbReference type="InterPro" id="IPR038740">
    <property type="entry name" value="BioF2-like_GNAT_dom"/>
</dbReference>
<accession>A0A0S8JXG9</accession>
<dbReference type="Gene3D" id="3.40.630.30">
    <property type="match status" value="1"/>
</dbReference>
<dbReference type="SUPFAM" id="SSF55729">
    <property type="entry name" value="Acyl-CoA N-acyltransferases (Nat)"/>
    <property type="match status" value="1"/>
</dbReference>
<dbReference type="Pfam" id="PF13480">
    <property type="entry name" value="Acetyltransf_6"/>
    <property type="match status" value="1"/>
</dbReference>
<name>A0A0S8JXG9_UNCW3</name>
<sequence>MRTERLSAAEATWQELFNQSPAATPFTSHEWFTSLAKNILKIDPQVLLFQSNKAIVGIIPCIVTDNTLHLLGDERVTDFNDMICVPGYEEKIVHFLADYVVENDLRIDLYPLEKSSPLVTGLSKHMPELTVRKKDSCPLLNLSTTWEEYLAGLDGKARHELRRKMKKVNGVLLKGVQPVDIERFFELMERSCKEKANFLNEETKGFFKDLVDAFYKRGWLRMRVAVIEERVLGMLLAFGFRGRVYLFNMGFDPGLRDLSPGIVTVGLDIKKAIEEKYQHYDFLRGDEDYKYRLGAAERYTVRVAR</sequence>
<evidence type="ECO:0000259" key="1">
    <source>
        <dbReference type="Pfam" id="PF13480"/>
    </source>
</evidence>
<proteinExistence type="predicted"/>
<dbReference type="EMBL" id="LJVE01000060">
    <property type="protein sequence ID" value="KPL14226.1"/>
    <property type="molecule type" value="Genomic_DNA"/>
</dbReference>
<feature type="domain" description="BioF2-like acetyltransferase" evidence="1">
    <location>
        <begin position="156"/>
        <end position="290"/>
    </location>
</feature>
<gene>
    <name evidence="2" type="ORF">AMJ74_03785</name>
</gene>
<dbReference type="Proteomes" id="UP000050975">
    <property type="component" value="Unassembled WGS sequence"/>
</dbReference>